<dbReference type="PANTHER" id="PTHR31569">
    <property type="entry name" value="SWIM-TYPE DOMAIN-CONTAINING PROTEIN"/>
    <property type="match status" value="1"/>
</dbReference>
<evidence type="ECO:0000259" key="1">
    <source>
        <dbReference type="Pfam" id="PF21599"/>
    </source>
</evidence>
<name>A0A1D1W2K6_RAMVA</name>
<organism evidence="2 3">
    <name type="scientific">Ramazzottius varieornatus</name>
    <name type="common">Water bear</name>
    <name type="synonym">Tardigrade</name>
    <dbReference type="NCBI Taxonomy" id="947166"/>
    <lineage>
        <taxon>Eukaryota</taxon>
        <taxon>Metazoa</taxon>
        <taxon>Ecdysozoa</taxon>
        <taxon>Tardigrada</taxon>
        <taxon>Eutardigrada</taxon>
        <taxon>Parachela</taxon>
        <taxon>Hypsibioidea</taxon>
        <taxon>Ramazzottiidae</taxon>
        <taxon>Ramazzottius</taxon>
    </lineage>
</organism>
<dbReference type="Proteomes" id="UP000186922">
    <property type="component" value="Unassembled WGS sequence"/>
</dbReference>
<accession>A0A1D1W2K6</accession>
<dbReference type="PANTHER" id="PTHR31569:SF4">
    <property type="entry name" value="SWIM-TYPE DOMAIN-CONTAINING PROTEIN"/>
    <property type="match status" value="1"/>
</dbReference>
<proteinExistence type="predicted"/>
<evidence type="ECO:0000313" key="2">
    <source>
        <dbReference type="EMBL" id="GAV05604.1"/>
    </source>
</evidence>
<keyword evidence="3" id="KW-1185">Reference proteome</keyword>
<dbReference type="EMBL" id="BDGG01000012">
    <property type="protein sequence ID" value="GAV05604.1"/>
    <property type="molecule type" value="Genomic_DNA"/>
</dbReference>
<dbReference type="Pfam" id="PF21599">
    <property type="entry name" value="ZSWIM3_N"/>
    <property type="match status" value="1"/>
</dbReference>
<dbReference type="InterPro" id="IPR052579">
    <property type="entry name" value="Zinc_finger_SWIM"/>
</dbReference>
<gene>
    <name evidence="2" type="primary">RvY_15706-1</name>
    <name evidence="2" type="synonym">RvY_15706.1</name>
    <name evidence="2" type="ORF">RvY_15706</name>
</gene>
<protein>
    <recommendedName>
        <fullName evidence="1">ZSWIM3 N-terminal domain-containing protein</fullName>
    </recommendedName>
</protein>
<dbReference type="InterPro" id="IPR048325">
    <property type="entry name" value="ZSWIM3_N"/>
</dbReference>
<dbReference type="OrthoDB" id="6263354at2759"/>
<feature type="domain" description="ZSWIM3 N-terminal" evidence="1">
    <location>
        <begin position="9"/>
        <end position="110"/>
    </location>
</feature>
<reference evidence="2 3" key="1">
    <citation type="journal article" date="2016" name="Nat. Commun.">
        <title>Extremotolerant tardigrade genome and improved radiotolerance of human cultured cells by tardigrade-unique protein.</title>
        <authorList>
            <person name="Hashimoto T."/>
            <person name="Horikawa D.D."/>
            <person name="Saito Y."/>
            <person name="Kuwahara H."/>
            <person name="Kozuka-Hata H."/>
            <person name="Shin-I T."/>
            <person name="Minakuchi Y."/>
            <person name="Ohishi K."/>
            <person name="Motoyama A."/>
            <person name="Aizu T."/>
            <person name="Enomoto A."/>
            <person name="Kondo K."/>
            <person name="Tanaka S."/>
            <person name="Hara Y."/>
            <person name="Koshikawa S."/>
            <person name="Sagara H."/>
            <person name="Miura T."/>
            <person name="Yokobori S."/>
            <person name="Miyagawa K."/>
            <person name="Suzuki Y."/>
            <person name="Kubo T."/>
            <person name="Oyama M."/>
            <person name="Kohara Y."/>
            <person name="Fujiyama A."/>
            <person name="Arakawa K."/>
            <person name="Katayama T."/>
            <person name="Toyoda A."/>
            <person name="Kunieda T."/>
        </authorList>
    </citation>
    <scope>NUCLEOTIDE SEQUENCE [LARGE SCALE GENOMIC DNA]</scope>
    <source>
        <strain evidence="2 3">YOKOZUNA-1</strain>
    </source>
</reference>
<comment type="caution">
    <text evidence="2">The sequence shown here is derived from an EMBL/GenBank/DDBJ whole genome shotgun (WGS) entry which is preliminary data.</text>
</comment>
<dbReference type="AlphaFoldDB" id="A0A1D1W2K6"/>
<evidence type="ECO:0000313" key="3">
    <source>
        <dbReference type="Proteomes" id="UP000186922"/>
    </source>
</evidence>
<sequence>MADLNAVIALGGTFQTYQEFESIVQLYKDETYTVWSVKRAQKLKDQYKDTLEYKFKHLVCKHHAGYEPVMDTERHHKRTSNTGCLAELYLSAERAQNKLIICTFNDTHNHPVSAELYAQYPENRRLTEARDLRANFVSSVAVARTLAQKSNKVVRRKDINKSVQA</sequence>